<dbReference type="GO" id="GO:0071424">
    <property type="term" value="F:rRNA (cytosine-N4-)-methyltransferase activity"/>
    <property type="evidence" value="ECO:0007669"/>
    <property type="project" value="UniProtKB-UniRule"/>
</dbReference>
<feature type="binding site" evidence="6">
    <location>
        <position position="109"/>
    </location>
    <ligand>
        <name>S-adenosyl-L-methionine</name>
        <dbReference type="ChEBI" id="CHEBI:59789"/>
    </ligand>
</feature>
<keyword evidence="3 6" id="KW-0489">Methyltransferase</keyword>
<evidence type="ECO:0000256" key="4">
    <source>
        <dbReference type="ARBA" id="ARBA00022679"/>
    </source>
</evidence>
<evidence type="ECO:0000256" key="3">
    <source>
        <dbReference type="ARBA" id="ARBA00022603"/>
    </source>
</evidence>
<sequence>MNSEATPSGPDPTPAVHKRRPRYSGKNPRRFEDKYKELNADKYPDEVAKVLAAGKTPAGQHVPIMVTEVLECLQLQAGQRAVDCTLGYGGHTRAMWERLQPGGHLMSLDADPIELERTLARLRTDGMGEDSFTARRCNFAGLVKALADQGWAEGADAIFADLGLSSMQIDNPARGFTFKHDGPLDMRLNPQRGKPASAWLAEMTPENLTLLLEENADEPRAALIAQHLCKAGRQAPLTRTKALAESIRQALPRTVSAEDADATVRRVFQAIRIAVNEEFTVLDSLLRALPASLKPGGRVAILTFHSGEDRRVKKAFQEGLHLGQYSTAAREVIRATPSEQHQNPRSAPAKLRWAIRAE</sequence>
<accession>A0A7W7YKB3</accession>
<keyword evidence="4 6" id="KW-0808">Transferase</keyword>
<comment type="caution">
    <text evidence="8">The sequence shown here is derived from an EMBL/GenBank/DDBJ whole genome shotgun (WGS) entry which is preliminary data.</text>
</comment>
<dbReference type="AlphaFoldDB" id="A0A7W7YKB3"/>
<feature type="region of interest" description="Disordered" evidence="7">
    <location>
        <begin position="1"/>
        <end position="37"/>
    </location>
</feature>
<dbReference type="EC" id="2.1.1.199" evidence="6"/>
<comment type="subcellular location">
    <subcellularLocation>
        <location evidence="6">Cytoplasm</location>
    </subcellularLocation>
</comment>
<dbReference type="Proteomes" id="UP000534294">
    <property type="component" value="Unassembled WGS sequence"/>
</dbReference>
<proteinExistence type="inferred from homology"/>
<dbReference type="GO" id="GO:0070475">
    <property type="term" value="P:rRNA base methylation"/>
    <property type="evidence" value="ECO:0007669"/>
    <property type="project" value="UniProtKB-UniRule"/>
</dbReference>
<keyword evidence="6" id="KW-0963">Cytoplasm</keyword>
<name>A0A7W7YKB3_9BACT</name>
<feature type="binding site" evidence="6">
    <location>
        <position position="168"/>
    </location>
    <ligand>
        <name>S-adenosyl-L-methionine</name>
        <dbReference type="ChEBI" id="CHEBI:59789"/>
    </ligand>
</feature>
<dbReference type="InterPro" id="IPR029063">
    <property type="entry name" value="SAM-dependent_MTases_sf"/>
</dbReference>
<dbReference type="GO" id="GO:0005737">
    <property type="term" value="C:cytoplasm"/>
    <property type="evidence" value="ECO:0007669"/>
    <property type="project" value="UniProtKB-SubCell"/>
</dbReference>
<dbReference type="EMBL" id="JACHIF010000003">
    <property type="protein sequence ID" value="MBB5037689.1"/>
    <property type="molecule type" value="Genomic_DNA"/>
</dbReference>
<evidence type="ECO:0000256" key="1">
    <source>
        <dbReference type="ARBA" id="ARBA00010396"/>
    </source>
</evidence>
<protein>
    <recommendedName>
        <fullName evidence="6">Ribosomal RNA small subunit methyltransferase H</fullName>
        <ecNumber evidence="6">2.1.1.199</ecNumber>
    </recommendedName>
    <alternativeName>
        <fullName evidence="6">16S rRNA m(4)C1402 methyltransferase</fullName>
    </alternativeName>
    <alternativeName>
        <fullName evidence="6">rRNA (cytosine-N(4)-)-methyltransferase RsmH</fullName>
    </alternativeName>
</protein>
<reference evidence="8 9" key="1">
    <citation type="submission" date="2020-08" db="EMBL/GenBank/DDBJ databases">
        <title>Genomic Encyclopedia of Type Strains, Phase IV (KMG-IV): sequencing the most valuable type-strain genomes for metagenomic binning, comparative biology and taxonomic classification.</title>
        <authorList>
            <person name="Goeker M."/>
        </authorList>
    </citation>
    <scope>NUCLEOTIDE SEQUENCE [LARGE SCALE GENOMIC DNA]</scope>
    <source>
        <strain evidence="8 9">DSM 12251</strain>
    </source>
</reference>
<dbReference type="InterPro" id="IPR002903">
    <property type="entry name" value="RsmH"/>
</dbReference>
<dbReference type="Gene3D" id="3.40.50.150">
    <property type="entry name" value="Vaccinia Virus protein VP39"/>
    <property type="match status" value="1"/>
</dbReference>
<gene>
    <name evidence="6" type="primary">rsmH</name>
    <name evidence="8" type="ORF">HNQ64_001938</name>
</gene>
<comment type="similarity">
    <text evidence="1 6">Belongs to the methyltransferase superfamily. RsmH family.</text>
</comment>
<dbReference type="Gene3D" id="1.10.150.170">
    <property type="entry name" value="Putative methyltransferase TM0872, insert domain"/>
    <property type="match status" value="1"/>
</dbReference>
<comment type="function">
    <text evidence="6">Specifically methylates the N4 position of cytidine in position 1402 (C1402) of 16S rRNA.</text>
</comment>
<dbReference type="RefSeq" id="WP_184207804.1">
    <property type="nucleotide sequence ID" value="NZ_JACHIF010000003.1"/>
</dbReference>
<feature type="binding site" evidence="6">
    <location>
        <position position="161"/>
    </location>
    <ligand>
        <name>S-adenosyl-L-methionine</name>
        <dbReference type="ChEBI" id="CHEBI:59789"/>
    </ligand>
</feature>
<feature type="binding site" evidence="6">
    <location>
        <position position="139"/>
    </location>
    <ligand>
        <name>S-adenosyl-L-methionine</name>
        <dbReference type="ChEBI" id="CHEBI:59789"/>
    </ligand>
</feature>
<keyword evidence="9" id="KW-1185">Reference proteome</keyword>
<organism evidence="8 9">
    <name type="scientific">Prosthecobacter dejongeii</name>
    <dbReference type="NCBI Taxonomy" id="48465"/>
    <lineage>
        <taxon>Bacteria</taxon>
        <taxon>Pseudomonadati</taxon>
        <taxon>Verrucomicrobiota</taxon>
        <taxon>Verrucomicrobiia</taxon>
        <taxon>Verrucomicrobiales</taxon>
        <taxon>Verrucomicrobiaceae</taxon>
        <taxon>Prosthecobacter</taxon>
    </lineage>
</organism>
<dbReference type="SUPFAM" id="SSF81799">
    <property type="entry name" value="Putative methyltransferase TM0872, insert domain"/>
    <property type="match status" value="1"/>
</dbReference>
<dbReference type="InterPro" id="IPR023397">
    <property type="entry name" value="SAM-dep_MeTrfase_MraW_recog"/>
</dbReference>
<evidence type="ECO:0000256" key="7">
    <source>
        <dbReference type="SAM" id="MobiDB-lite"/>
    </source>
</evidence>
<evidence type="ECO:0000256" key="5">
    <source>
        <dbReference type="ARBA" id="ARBA00022691"/>
    </source>
</evidence>
<dbReference type="SUPFAM" id="SSF53335">
    <property type="entry name" value="S-adenosyl-L-methionine-dependent methyltransferases"/>
    <property type="match status" value="1"/>
</dbReference>
<keyword evidence="2 6" id="KW-0698">rRNA processing</keyword>
<keyword evidence="5 6" id="KW-0949">S-adenosyl-L-methionine</keyword>
<dbReference type="PIRSF" id="PIRSF004486">
    <property type="entry name" value="MraW"/>
    <property type="match status" value="1"/>
</dbReference>
<feature type="binding site" evidence="6">
    <location>
        <begin position="89"/>
        <end position="91"/>
    </location>
    <ligand>
        <name>S-adenosyl-L-methionine</name>
        <dbReference type="ChEBI" id="CHEBI:59789"/>
    </ligand>
</feature>
<comment type="catalytic activity">
    <reaction evidence="6">
        <text>cytidine(1402) in 16S rRNA + S-adenosyl-L-methionine = N(4)-methylcytidine(1402) in 16S rRNA + S-adenosyl-L-homocysteine + H(+)</text>
        <dbReference type="Rhea" id="RHEA:42928"/>
        <dbReference type="Rhea" id="RHEA-COMP:10286"/>
        <dbReference type="Rhea" id="RHEA-COMP:10287"/>
        <dbReference type="ChEBI" id="CHEBI:15378"/>
        <dbReference type="ChEBI" id="CHEBI:57856"/>
        <dbReference type="ChEBI" id="CHEBI:59789"/>
        <dbReference type="ChEBI" id="CHEBI:74506"/>
        <dbReference type="ChEBI" id="CHEBI:82748"/>
        <dbReference type="EC" id="2.1.1.199"/>
    </reaction>
</comment>
<evidence type="ECO:0000313" key="8">
    <source>
        <dbReference type="EMBL" id="MBB5037689.1"/>
    </source>
</evidence>
<dbReference type="HAMAP" id="MF_01007">
    <property type="entry name" value="16SrRNA_methyltr_H"/>
    <property type="match status" value="1"/>
</dbReference>
<dbReference type="Pfam" id="PF01795">
    <property type="entry name" value="Methyltransf_5"/>
    <property type="match status" value="1"/>
</dbReference>
<dbReference type="PANTHER" id="PTHR11265">
    <property type="entry name" value="S-ADENOSYL-METHYLTRANSFERASE MRAW"/>
    <property type="match status" value="1"/>
</dbReference>
<evidence type="ECO:0000256" key="6">
    <source>
        <dbReference type="HAMAP-Rule" id="MF_01007"/>
    </source>
</evidence>
<evidence type="ECO:0000256" key="2">
    <source>
        <dbReference type="ARBA" id="ARBA00022552"/>
    </source>
</evidence>
<evidence type="ECO:0000313" key="9">
    <source>
        <dbReference type="Proteomes" id="UP000534294"/>
    </source>
</evidence>
<dbReference type="NCBIfam" id="TIGR00006">
    <property type="entry name" value="16S rRNA (cytosine(1402)-N(4))-methyltransferase RsmH"/>
    <property type="match status" value="1"/>
</dbReference>
<dbReference type="PANTHER" id="PTHR11265:SF0">
    <property type="entry name" value="12S RRNA N4-METHYLCYTIDINE METHYLTRANSFERASE"/>
    <property type="match status" value="1"/>
</dbReference>